<evidence type="ECO:0000256" key="2">
    <source>
        <dbReference type="SAM" id="Phobius"/>
    </source>
</evidence>
<accession>A0A9P9DIA4</accession>
<comment type="caution">
    <text evidence="3">The sequence shown here is derived from an EMBL/GenBank/DDBJ whole genome shotgun (WGS) entry which is preliminary data.</text>
</comment>
<protein>
    <submittedName>
        <fullName evidence="3">Uncharacterized protein</fullName>
    </submittedName>
</protein>
<keyword evidence="2" id="KW-1133">Transmembrane helix</keyword>
<dbReference type="AlphaFoldDB" id="A0A9P9DIA4"/>
<keyword evidence="2" id="KW-0472">Membrane</keyword>
<sequence length="447" mass="50434">MSGPSRPSATGGTTTPFSPISKHINDDLTSVQFTPEDDNDDLYTCSAPLLSDHTRRNSTSSLAYSTWSSTRSPNAQTARYIFIFSLAAVILVAQFGTSLSTGLLSIRILHLRKDLYDCRATGNHKEHWTRIPSTQSPTSSNFRLDFPALYPPLSESSSETCRSAWSALKRIPCHEKILNRSWDYGKRASLFDPDVGLYAWGMCQGECQRDVERAWGTISLKCNEDDRWDMSRYNGPFLRDPGFEAGPRGVMETIARRVAHTCRKEDVNSFGPFCPTVLWEDWGIVDGMYAGNLEGLERFLQTTKMKRTEGGRLSEAHLVRDFADDVTWQDHRNVAERRLGPGKNETDCGVCVLDWLERKAGAWEEGVRDPRTGEKVGFKKYVGWVRAAGQRCEGWDGAWRRVVEKYGVRGMKGLESFEWVEESGGEEDDDVLKIVITEGYGFDDEEK</sequence>
<dbReference type="Proteomes" id="UP000700596">
    <property type="component" value="Unassembled WGS sequence"/>
</dbReference>
<reference evidence="3" key="1">
    <citation type="journal article" date="2021" name="Nat. Commun.">
        <title>Genetic determinants of endophytism in the Arabidopsis root mycobiome.</title>
        <authorList>
            <person name="Mesny F."/>
            <person name="Miyauchi S."/>
            <person name="Thiergart T."/>
            <person name="Pickel B."/>
            <person name="Atanasova L."/>
            <person name="Karlsson M."/>
            <person name="Huettel B."/>
            <person name="Barry K.W."/>
            <person name="Haridas S."/>
            <person name="Chen C."/>
            <person name="Bauer D."/>
            <person name="Andreopoulos W."/>
            <person name="Pangilinan J."/>
            <person name="LaButti K."/>
            <person name="Riley R."/>
            <person name="Lipzen A."/>
            <person name="Clum A."/>
            <person name="Drula E."/>
            <person name="Henrissat B."/>
            <person name="Kohler A."/>
            <person name="Grigoriev I.V."/>
            <person name="Martin F.M."/>
            <person name="Hacquard S."/>
        </authorList>
    </citation>
    <scope>NUCLEOTIDE SEQUENCE</scope>
    <source>
        <strain evidence="3">MPI-CAGE-CH-0243</strain>
    </source>
</reference>
<gene>
    <name evidence="3" type="ORF">B0J11DRAFT_65737</name>
</gene>
<evidence type="ECO:0000313" key="3">
    <source>
        <dbReference type="EMBL" id="KAH7119663.1"/>
    </source>
</evidence>
<evidence type="ECO:0000256" key="1">
    <source>
        <dbReference type="SAM" id="MobiDB-lite"/>
    </source>
</evidence>
<proteinExistence type="predicted"/>
<evidence type="ECO:0000313" key="4">
    <source>
        <dbReference type="Proteomes" id="UP000700596"/>
    </source>
</evidence>
<dbReference type="EMBL" id="JAGMWT010000011">
    <property type="protein sequence ID" value="KAH7119663.1"/>
    <property type="molecule type" value="Genomic_DNA"/>
</dbReference>
<feature type="transmembrane region" description="Helical" evidence="2">
    <location>
        <begin position="80"/>
        <end position="106"/>
    </location>
</feature>
<organism evidence="3 4">
    <name type="scientific">Dendryphion nanum</name>
    <dbReference type="NCBI Taxonomy" id="256645"/>
    <lineage>
        <taxon>Eukaryota</taxon>
        <taxon>Fungi</taxon>
        <taxon>Dikarya</taxon>
        <taxon>Ascomycota</taxon>
        <taxon>Pezizomycotina</taxon>
        <taxon>Dothideomycetes</taxon>
        <taxon>Pleosporomycetidae</taxon>
        <taxon>Pleosporales</taxon>
        <taxon>Torulaceae</taxon>
        <taxon>Dendryphion</taxon>
    </lineage>
</organism>
<feature type="compositionally biased region" description="Polar residues" evidence="1">
    <location>
        <begin position="1"/>
        <end position="18"/>
    </location>
</feature>
<dbReference type="OrthoDB" id="5128805at2759"/>
<keyword evidence="4" id="KW-1185">Reference proteome</keyword>
<name>A0A9P9DIA4_9PLEO</name>
<feature type="region of interest" description="Disordered" evidence="1">
    <location>
        <begin position="1"/>
        <end position="23"/>
    </location>
</feature>
<keyword evidence="2" id="KW-0812">Transmembrane</keyword>